<evidence type="ECO:0000313" key="7">
    <source>
        <dbReference type="EMBL" id="RMQ44879.1"/>
    </source>
</evidence>
<protein>
    <submittedName>
        <fullName evidence="7">Flagellar hook-associated protein FlgL</fullName>
    </submittedName>
</protein>
<evidence type="ECO:0000256" key="1">
    <source>
        <dbReference type="ARBA" id="ARBA00004365"/>
    </source>
</evidence>
<proteinExistence type="inferred from homology"/>
<comment type="similarity">
    <text evidence="3">Belongs to the bacterial flagellin family.</text>
</comment>
<dbReference type="SUPFAM" id="SSF64518">
    <property type="entry name" value="Phase 1 flagellin"/>
    <property type="match status" value="1"/>
</dbReference>
<feature type="domain" description="Flagellin N-terminal" evidence="6">
    <location>
        <begin position="3"/>
        <end position="140"/>
    </location>
</feature>
<keyword evidence="4" id="KW-0964">Secreted</keyword>
<dbReference type="GO" id="GO:0005576">
    <property type="term" value="C:extracellular region"/>
    <property type="evidence" value="ECO:0007669"/>
    <property type="project" value="UniProtKB-SubCell"/>
</dbReference>
<keyword evidence="7" id="KW-0282">Flagellum</keyword>
<dbReference type="RefSeq" id="WP_122316607.1">
    <property type="nucleotide sequence ID" value="NZ_RBRE01000057.1"/>
</dbReference>
<dbReference type="GO" id="GO:0071973">
    <property type="term" value="P:bacterial-type flagellum-dependent cell motility"/>
    <property type="evidence" value="ECO:0007669"/>
    <property type="project" value="InterPro"/>
</dbReference>
<dbReference type="InterPro" id="IPR013384">
    <property type="entry name" value="Flagell_FlgL"/>
</dbReference>
<dbReference type="Pfam" id="PF00669">
    <property type="entry name" value="Flagellin_N"/>
    <property type="match status" value="1"/>
</dbReference>
<accession>A0A3M4LTM8</accession>
<evidence type="ECO:0000256" key="3">
    <source>
        <dbReference type="ARBA" id="ARBA00005709"/>
    </source>
</evidence>
<organism evidence="7 8">
    <name type="scientific">Pseudomonas cichorii</name>
    <dbReference type="NCBI Taxonomy" id="36746"/>
    <lineage>
        <taxon>Bacteria</taxon>
        <taxon>Pseudomonadati</taxon>
        <taxon>Pseudomonadota</taxon>
        <taxon>Gammaproteobacteria</taxon>
        <taxon>Pseudomonadales</taxon>
        <taxon>Pseudomonadaceae</taxon>
        <taxon>Pseudomonas</taxon>
    </lineage>
</organism>
<evidence type="ECO:0000313" key="8">
    <source>
        <dbReference type="Proteomes" id="UP000277236"/>
    </source>
</evidence>
<evidence type="ECO:0000256" key="4">
    <source>
        <dbReference type="ARBA" id="ARBA00022525"/>
    </source>
</evidence>
<reference evidence="7 8" key="1">
    <citation type="submission" date="2018-08" db="EMBL/GenBank/DDBJ databases">
        <title>Recombination of ecologically and evolutionarily significant loci maintains genetic cohesion in the Pseudomonas syringae species complex.</title>
        <authorList>
            <person name="Dillon M."/>
            <person name="Thakur S."/>
            <person name="Almeida R.N.D."/>
            <person name="Weir B.S."/>
            <person name="Guttman D.S."/>
        </authorList>
    </citation>
    <scope>NUCLEOTIDE SEQUENCE [LARGE SCALE GENOMIC DNA]</scope>
    <source>
        <strain evidence="7 8">ICMP 3353</strain>
    </source>
</reference>
<dbReference type="Gene3D" id="1.20.1330.10">
    <property type="entry name" value="f41 fragment of flagellin, N-terminal domain"/>
    <property type="match status" value="2"/>
</dbReference>
<dbReference type="AlphaFoldDB" id="A0A3M4LTM8"/>
<keyword evidence="5" id="KW-0975">Bacterial flagellum</keyword>
<dbReference type="NCBIfam" id="TIGR02550">
    <property type="entry name" value="flagell_flgL"/>
    <property type="match status" value="1"/>
</dbReference>
<comment type="caution">
    <text evidence="7">The sequence shown here is derived from an EMBL/GenBank/DDBJ whole genome shotgun (WGS) entry which is preliminary data.</text>
</comment>
<dbReference type="InterPro" id="IPR001492">
    <property type="entry name" value="Flagellin"/>
</dbReference>
<dbReference type="InterPro" id="IPR001029">
    <property type="entry name" value="Flagellin_N"/>
</dbReference>
<keyword evidence="7" id="KW-0966">Cell projection</keyword>
<dbReference type="PANTHER" id="PTHR42792:SF1">
    <property type="entry name" value="FLAGELLAR HOOK-ASSOCIATED PROTEIN 3"/>
    <property type="match status" value="1"/>
</dbReference>
<dbReference type="GO" id="GO:0009424">
    <property type="term" value="C:bacterial-type flagellum hook"/>
    <property type="evidence" value="ECO:0007669"/>
    <property type="project" value="InterPro"/>
</dbReference>
<dbReference type="GO" id="GO:0005198">
    <property type="term" value="F:structural molecule activity"/>
    <property type="evidence" value="ECO:0007669"/>
    <property type="project" value="InterPro"/>
</dbReference>
<dbReference type="NCBIfam" id="NF009361">
    <property type="entry name" value="PRK12717.1"/>
    <property type="match status" value="1"/>
</dbReference>
<gene>
    <name evidence="7" type="ORF">ALQ04_01440</name>
</gene>
<comment type="subcellular location">
    <subcellularLocation>
        <location evidence="1">Bacterial flagellum</location>
    </subcellularLocation>
    <subcellularLocation>
        <location evidence="2">Secreted</location>
    </subcellularLocation>
</comment>
<dbReference type="PANTHER" id="PTHR42792">
    <property type="entry name" value="FLAGELLIN"/>
    <property type="match status" value="1"/>
</dbReference>
<evidence type="ECO:0000256" key="5">
    <source>
        <dbReference type="ARBA" id="ARBA00023143"/>
    </source>
</evidence>
<sequence length="530" mass="55170">MRISTSQFYEATTANYQRNYANMIKSGDEVSSGIKLNTASDDPVGAARVLQLAQQNSMLAQYSSNIGTINTNTTNSETALSSIVTAMQTAQELIVKAGNGSYTDADRISTANDLKQVQNEILGLMNSQDSNGQYIFSGSKSSVPPYSQNADGTYSYNGDQTHVNLAVGDGLVLASNTTGFEAFEQALNTTRTSSTLTSPAVEDGKVSLTGGLVKSSNAYNSNYQAGEPYTLTFLSGTQFKITDGTGNDVTTDASTAGVFTHDSFNDQSFTFRGVELTLNVNLSAAERATTAAADTALANRTYQLASTPDSITTSRSPGNPSTATISGSAVGTTAAELTAFNNTFPTNGAILKFTSATNYELYASPVTSSSTPVSTGTLSGTTASAAGVNFTINGTPANGDQFVVQSSTHQTENVLNTLSTVIKALNTPTDGNLVASQKLDAALTSALGNIVSSTEQASTARSAGGARQVAATAQGVTNDLLKGNNEVEQGTFVNADMVEATTRLTLQKTMLDASQAVFVQLSKLNLFSQI</sequence>
<dbReference type="OrthoDB" id="9768249at2"/>
<name>A0A3M4LTM8_PSECI</name>
<keyword evidence="7" id="KW-0969">Cilium</keyword>
<evidence type="ECO:0000259" key="6">
    <source>
        <dbReference type="Pfam" id="PF00669"/>
    </source>
</evidence>
<dbReference type="EMBL" id="RBRE01000057">
    <property type="protein sequence ID" value="RMQ44879.1"/>
    <property type="molecule type" value="Genomic_DNA"/>
</dbReference>
<evidence type="ECO:0000256" key="2">
    <source>
        <dbReference type="ARBA" id="ARBA00004613"/>
    </source>
</evidence>
<dbReference type="Proteomes" id="UP000277236">
    <property type="component" value="Unassembled WGS sequence"/>
</dbReference>